<dbReference type="GO" id="GO:0008195">
    <property type="term" value="F:phosphatidate phosphatase activity"/>
    <property type="evidence" value="ECO:0007669"/>
    <property type="project" value="TreeGrafter"/>
</dbReference>
<dbReference type="GO" id="GO:0046839">
    <property type="term" value="P:phospholipid dephosphorylation"/>
    <property type="evidence" value="ECO:0007669"/>
    <property type="project" value="TreeGrafter"/>
</dbReference>
<protein>
    <recommendedName>
        <fullName evidence="8">Phosphatidic acid phosphatase type 2/haloperoxidase domain-containing protein</fullName>
    </recommendedName>
</protein>
<proteinExistence type="inferred from homology"/>
<dbReference type="Pfam" id="PF01569">
    <property type="entry name" value="PAP2"/>
    <property type="match status" value="1"/>
</dbReference>
<feature type="compositionally biased region" description="Polar residues" evidence="6">
    <location>
        <begin position="83"/>
        <end position="95"/>
    </location>
</feature>
<comment type="caution">
    <text evidence="9">The sequence shown here is derived from an EMBL/GenBank/DDBJ whole genome shotgun (WGS) entry which is preliminary data.</text>
</comment>
<dbReference type="InterPro" id="IPR000326">
    <property type="entry name" value="PAP2/HPO"/>
</dbReference>
<dbReference type="PANTHER" id="PTHR10165">
    <property type="entry name" value="LIPID PHOSPHATE PHOSPHATASE"/>
    <property type="match status" value="1"/>
</dbReference>
<feature type="domain" description="Phosphatidic acid phosphatase type 2/haloperoxidase" evidence="8">
    <location>
        <begin position="6"/>
        <end position="42"/>
    </location>
</feature>
<keyword evidence="3 7" id="KW-0812">Transmembrane</keyword>
<keyword evidence="5 7" id="KW-0472">Membrane</keyword>
<reference evidence="9" key="1">
    <citation type="journal article" date="2023" name="Nat. Commun.">
        <title>Diploid and tetraploid genomes of Acorus and the evolution of monocots.</title>
        <authorList>
            <person name="Ma L."/>
            <person name="Liu K.W."/>
            <person name="Li Z."/>
            <person name="Hsiao Y.Y."/>
            <person name="Qi Y."/>
            <person name="Fu T."/>
            <person name="Tang G.D."/>
            <person name="Zhang D."/>
            <person name="Sun W.H."/>
            <person name="Liu D.K."/>
            <person name="Li Y."/>
            <person name="Chen G.Z."/>
            <person name="Liu X.D."/>
            <person name="Liao X.Y."/>
            <person name="Jiang Y.T."/>
            <person name="Yu X."/>
            <person name="Hao Y."/>
            <person name="Huang J."/>
            <person name="Zhao X.W."/>
            <person name="Ke S."/>
            <person name="Chen Y.Y."/>
            <person name="Wu W.L."/>
            <person name="Hsu J.L."/>
            <person name="Lin Y.F."/>
            <person name="Huang M.D."/>
            <person name="Li C.Y."/>
            <person name="Huang L."/>
            <person name="Wang Z.W."/>
            <person name="Zhao X."/>
            <person name="Zhong W.Y."/>
            <person name="Peng D.H."/>
            <person name="Ahmad S."/>
            <person name="Lan S."/>
            <person name="Zhang J.S."/>
            <person name="Tsai W.C."/>
            <person name="Van de Peer Y."/>
            <person name="Liu Z.J."/>
        </authorList>
    </citation>
    <scope>NUCLEOTIDE SEQUENCE</scope>
    <source>
        <strain evidence="9">CP</strain>
    </source>
</reference>
<dbReference type="AlphaFoldDB" id="A0AAV9DD18"/>
<feature type="transmembrane region" description="Helical" evidence="7">
    <location>
        <begin position="23"/>
        <end position="41"/>
    </location>
</feature>
<evidence type="ECO:0000256" key="1">
    <source>
        <dbReference type="ARBA" id="ARBA00004141"/>
    </source>
</evidence>
<dbReference type="PANTHER" id="PTHR10165:SF203">
    <property type="entry name" value="LIPID PHOSPHATE PHOSPHATASE 3, CHLOROPLASTIC-RELATED"/>
    <property type="match status" value="1"/>
</dbReference>
<dbReference type="InterPro" id="IPR036938">
    <property type="entry name" value="PAP2/HPO_sf"/>
</dbReference>
<gene>
    <name evidence="9" type="ORF">QJS10_CPB14g00418</name>
</gene>
<feature type="region of interest" description="Disordered" evidence="6">
    <location>
        <begin position="83"/>
        <end position="104"/>
    </location>
</feature>
<dbReference type="EMBL" id="JAUJYO010000014">
    <property type="protein sequence ID" value="KAK1298816.1"/>
    <property type="molecule type" value="Genomic_DNA"/>
</dbReference>
<dbReference type="SUPFAM" id="SSF48317">
    <property type="entry name" value="Acid phosphatase/Vanadium-dependent haloperoxidase"/>
    <property type="match status" value="1"/>
</dbReference>
<evidence type="ECO:0000256" key="5">
    <source>
        <dbReference type="ARBA" id="ARBA00023136"/>
    </source>
</evidence>
<evidence type="ECO:0000256" key="6">
    <source>
        <dbReference type="SAM" id="MobiDB-lite"/>
    </source>
</evidence>
<evidence type="ECO:0000313" key="9">
    <source>
        <dbReference type="EMBL" id="KAK1298816.1"/>
    </source>
</evidence>
<sequence length="104" mass="11660">MGRKTALVGISQVNDYWHHWEDVFAGGLLGIVVATFCYLQFFPAPYHEDGWGTYAYFRMLEETGGSIRQTNTANSFNADRTLTVATHQPKNSNSALEDLEAGRK</sequence>
<dbReference type="Gene3D" id="1.20.144.10">
    <property type="entry name" value="Phosphatidic acid phosphatase type 2/haloperoxidase"/>
    <property type="match status" value="1"/>
</dbReference>
<keyword evidence="10" id="KW-1185">Reference proteome</keyword>
<dbReference type="GO" id="GO:0006644">
    <property type="term" value="P:phospholipid metabolic process"/>
    <property type="evidence" value="ECO:0007669"/>
    <property type="project" value="InterPro"/>
</dbReference>
<keyword evidence="4 7" id="KW-1133">Transmembrane helix</keyword>
<comment type="similarity">
    <text evidence="2">Belongs to the PA-phosphatase related phosphoesterase family.</text>
</comment>
<evidence type="ECO:0000259" key="8">
    <source>
        <dbReference type="Pfam" id="PF01569"/>
    </source>
</evidence>
<evidence type="ECO:0000313" key="10">
    <source>
        <dbReference type="Proteomes" id="UP001180020"/>
    </source>
</evidence>
<evidence type="ECO:0000256" key="2">
    <source>
        <dbReference type="ARBA" id="ARBA00008816"/>
    </source>
</evidence>
<dbReference type="Proteomes" id="UP001180020">
    <property type="component" value="Unassembled WGS sequence"/>
</dbReference>
<evidence type="ECO:0000256" key="3">
    <source>
        <dbReference type="ARBA" id="ARBA00022692"/>
    </source>
</evidence>
<organism evidence="9 10">
    <name type="scientific">Acorus calamus</name>
    <name type="common">Sweet flag</name>
    <dbReference type="NCBI Taxonomy" id="4465"/>
    <lineage>
        <taxon>Eukaryota</taxon>
        <taxon>Viridiplantae</taxon>
        <taxon>Streptophyta</taxon>
        <taxon>Embryophyta</taxon>
        <taxon>Tracheophyta</taxon>
        <taxon>Spermatophyta</taxon>
        <taxon>Magnoliopsida</taxon>
        <taxon>Liliopsida</taxon>
        <taxon>Acoraceae</taxon>
        <taxon>Acorus</taxon>
    </lineage>
</organism>
<name>A0AAV9DD18_ACOCL</name>
<dbReference type="GO" id="GO:0016020">
    <property type="term" value="C:membrane"/>
    <property type="evidence" value="ECO:0007669"/>
    <property type="project" value="UniProtKB-SubCell"/>
</dbReference>
<dbReference type="InterPro" id="IPR043216">
    <property type="entry name" value="PAP-like"/>
</dbReference>
<evidence type="ECO:0000256" key="7">
    <source>
        <dbReference type="SAM" id="Phobius"/>
    </source>
</evidence>
<comment type="subcellular location">
    <subcellularLocation>
        <location evidence="1">Membrane</location>
        <topology evidence="1">Multi-pass membrane protein</topology>
    </subcellularLocation>
</comment>
<accession>A0AAV9DD18</accession>
<evidence type="ECO:0000256" key="4">
    <source>
        <dbReference type="ARBA" id="ARBA00022989"/>
    </source>
</evidence>
<reference evidence="9" key="2">
    <citation type="submission" date="2023-06" db="EMBL/GenBank/DDBJ databases">
        <authorList>
            <person name="Ma L."/>
            <person name="Liu K.-W."/>
            <person name="Li Z."/>
            <person name="Hsiao Y.-Y."/>
            <person name="Qi Y."/>
            <person name="Fu T."/>
            <person name="Tang G."/>
            <person name="Zhang D."/>
            <person name="Sun W.-H."/>
            <person name="Liu D.-K."/>
            <person name="Li Y."/>
            <person name="Chen G.-Z."/>
            <person name="Liu X.-D."/>
            <person name="Liao X.-Y."/>
            <person name="Jiang Y.-T."/>
            <person name="Yu X."/>
            <person name="Hao Y."/>
            <person name="Huang J."/>
            <person name="Zhao X.-W."/>
            <person name="Ke S."/>
            <person name="Chen Y.-Y."/>
            <person name="Wu W.-L."/>
            <person name="Hsu J.-L."/>
            <person name="Lin Y.-F."/>
            <person name="Huang M.-D."/>
            <person name="Li C.-Y."/>
            <person name="Huang L."/>
            <person name="Wang Z.-W."/>
            <person name="Zhao X."/>
            <person name="Zhong W.-Y."/>
            <person name="Peng D.-H."/>
            <person name="Ahmad S."/>
            <person name="Lan S."/>
            <person name="Zhang J.-S."/>
            <person name="Tsai W.-C."/>
            <person name="Van De Peer Y."/>
            <person name="Liu Z.-J."/>
        </authorList>
    </citation>
    <scope>NUCLEOTIDE SEQUENCE</scope>
    <source>
        <strain evidence="9">CP</strain>
        <tissue evidence="9">Leaves</tissue>
    </source>
</reference>